<organism evidence="16 17">
    <name type="scientific">Actinoplanes auranticolor</name>
    <dbReference type="NCBI Taxonomy" id="47988"/>
    <lineage>
        <taxon>Bacteria</taxon>
        <taxon>Bacillati</taxon>
        <taxon>Actinomycetota</taxon>
        <taxon>Actinomycetes</taxon>
        <taxon>Micromonosporales</taxon>
        <taxon>Micromonosporaceae</taxon>
        <taxon>Actinoplanes</taxon>
    </lineage>
</organism>
<dbReference type="SUPFAM" id="SSF63737">
    <property type="entry name" value="Leukotriene A4 hydrolase N-terminal domain"/>
    <property type="match status" value="1"/>
</dbReference>
<keyword evidence="13" id="KW-0732">Signal</keyword>
<feature type="chain" id="PRO_5037550495" description="Aminopeptidase N" evidence="13">
    <location>
        <begin position="25"/>
        <end position="496"/>
    </location>
</feature>
<evidence type="ECO:0000256" key="1">
    <source>
        <dbReference type="ARBA" id="ARBA00000098"/>
    </source>
</evidence>
<comment type="similarity">
    <text evidence="3">Belongs to the peptidase M1 family.</text>
</comment>
<keyword evidence="6" id="KW-0645">Protease</keyword>
<evidence type="ECO:0000256" key="8">
    <source>
        <dbReference type="ARBA" id="ARBA00022801"/>
    </source>
</evidence>
<dbReference type="InterPro" id="IPR027268">
    <property type="entry name" value="Peptidase_M4/M1_CTD_sf"/>
</dbReference>
<dbReference type="RefSeq" id="WP_212989248.1">
    <property type="nucleotide sequence ID" value="NZ_BAABEA010000008.1"/>
</dbReference>
<dbReference type="GO" id="GO:0008237">
    <property type="term" value="F:metallopeptidase activity"/>
    <property type="evidence" value="ECO:0007669"/>
    <property type="project" value="UniProtKB-KW"/>
</dbReference>
<comment type="cofactor">
    <cofactor evidence="2">
        <name>Zn(2+)</name>
        <dbReference type="ChEBI" id="CHEBI:29105"/>
    </cofactor>
</comment>
<dbReference type="PANTHER" id="PTHR11533">
    <property type="entry name" value="PROTEASE M1 ZINC METALLOPROTEASE"/>
    <property type="match status" value="1"/>
</dbReference>
<evidence type="ECO:0000313" key="16">
    <source>
        <dbReference type="EMBL" id="GIM68640.1"/>
    </source>
</evidence>
<evidence type="ECO:0000256" key="10">
    <source>
        <dbReference type="ARBA" id="ARBA00023049"/>
    </source>
</evidence>
<evidence type="ECO:0000256" key="12">
    <source>
        <dbReference type="ARBA" id="ARBA00031533"/>
    </source>
</evidence>
<reference evidence="16" key="1">
    <citation type="submission" date="2021-03" db="EMBL/GenBank/DDBJ databases">
        <title>Whole genome shotgun sequence of Actinoplanes auranticolor NBRC 12245.</title>
        <authorList>
            <person name="Komaki H."/>
            <person name="Tamura T."/>
        </authorList>
    </citation>
    <scope>NUCLEOTIDE SEQUENCE</scope>
    <source>
        <strain evidence="16">NBRC 12245</strain>
    </source>
</reference>
<dbReference type="InterPro" id="IPR042097">
    <property type="entry name" value="Aminopeptidase_N-like_N_sf"/>
</dbReference>
<dbReference type="InterPro" id="IPR014782">
    <property type="entry name" value="Peptidase_M1_dom"/>
</dbReference>
<dbReference type="GO" id="GO:0006508">
    <property type="term" value="P:proteolysis"/>
    <property type="evidence" value="ECO:0007669"/>
    <property type="project" value="UniProtKB-KW"/>
</dbReference>
<dbReference type="Proteomes" id="UP000681340">
    <property type="component" value="Unassembled WGS sequence"/>
</dbReference>
<evidence type="ECO:0000256" key="6">
    <source>
        <dbReference type="ARBA" id="ARBA00022670"/>
    </source>
</evidence>
<dbReference type="InterPro" id="IPR001930">
    <property type="entry name" value="Peptidase_M1"/>
</dbReference>
<evidence type="ECO:0000256" key="11">
    <source>
        <dbReference type="ARBA" id="ARBA00029811"/>
    </source>
</evidence>
<dbReference type="GO" id="GO:0008270">
    <property type="term" value="F:zinc ion binding"/>
    <property type="evidence" value="ECO:0007669"/>
    <property type="project" value="InterPro"/>
</dbReference>
<dbReference type="Pfam" id="PF01433">
    <property type="entry name" value="Peptidase_M1"/>
    <property type="match status" value="1"/>
</dbReference>
<evidence type="ECO:0000256" key="7">
    <source>
        <dbReference type="ARBA" id="ARBA00022723"/>
    </source>
</evidence>
<keyword evidence="8" id="KW-0378">Hydrolase</keyword>
<feature type="domain" description="Aminopeptidase N-like N-terminal" evidence="15">
    <location>
        <begin position="49"/>
        <end position="220"/>
    </location>
</feature>
<dbReference type="PANTHER" id="PTHR11533:SF297">
    <property type="entry name" value="AMINOPEPTIDASE N"/>
    <property type="match status" value="1"/>
</dbReference>
<gene>
    <name evidence="16" type="ORF">Aau02nite_32610</name>
</gene>
<dbReference type="EMBL" id="BOQL01000026">
    <property type="protein sequence ID" value="GIM68640.1"/>
    <property type="molecule type" value="Genomic_DNA"/>
</dbReference>
<accession>A0A919SDI3</accession>
<sequence length="496" mass="54192">MRRLLVATLATALTLAGGALPAQAAPTPGGAGLGDDYFPDYGNSGYDVSHYDVRLRYYPGEDRLTGTTTILAAATQDLSSFHLDFVLDVASVKVNNRPATFTREGDHELVVTPPRAVTQGQTMTVVVQYSGVPSNKVAAGYTAWTRTADGALAVGQPEIAWWWFPSNDHPSDKATFDVSVAVPDGVEVLSNGVMPRNPTQDILGWKRWSWRSLHPQATYLAFLAIGQYEITRDTTAGGQQVINAYSELLPQDFEDAAKASVERTAEVVDWGSSIFGPYPFEAQGGVVGPPGALGFALETQTRSVYSSGFFRSGANMSVVVHENAHQWFGDSVSVERWKEIWLNEGFASYAEWLWSEEQGEGTTQEIFDYLYATQPADFWTIAPGDPGAAEIFSGAVYDRGAMTLHQLRLAIGDDDFFELLRTWAAEHKDGDANTAEFIALAEKVSGQQLDELFQDWLYTPSKPAVEGVSALARKAAPKAPKSWAKIQQNHEMLHAH</sequence>
<name>A0A919SDI3_9ACTN</name>
<evidence type="ECO:0000256" key="5">
    <source>
        <dbReference type="ARBA" id="ARBA00015611"/>
    </source>
</evidence>
<keyword evidence="7" id="KW-0479">Metal-binding</keyword>
<dbReference type="AlphaFoldDB" id="A0A919SDI3"/>
<dbReference type="InterPro" id="IPR050344">
    <property type="entry name" value="Peptidase_M1_aminopeptidases"/>
</dbReference>
<dbReference type="PRINTS" id="PR00756">
    <property type="entry name" value="ALADIPTASE"/>
</dbReference>
<evidence type="ECO:0000256" key="2">
    <source>
        <dbReference type="ARBA" id="ARBA00001947"/>
    </source>
</evidence>
<proteinExistence type="inferred from homology"/>
<evidence type="ECO:0000259" key="14">
    <source>
        <dbReference type="Pfam" id="PF01433"/>
    </source>
</evidence>
<dbReference type="Pfam" id="PF17900">
    <property type="entry name" value="Peptidase_M1_N"/>
    <property type="match status" value="1"/>
</dbReference>
<dbReference type="SUPFAM" id="SSF55486">
    <property type="entry name" value="Metalloproteases ('zincins'), catalytic domain"/>
    <property type="match status" value="1"/>
</dbReference>
<dbReference type="CDD" id="cd09603">
    <property type="entry name" value="M1_APN_like"/>
    <property type="match status" value="1"/>
</dbReference>
<comment type="catalytic activity">
    <reaction evidence="1">
        <text>Release of an N-terminal amino acid, Xaa-|-Yaa- from a peptide, amide or arylamide. Xaa is preferably Ala, but may be most amino acids including Pro (slow action). When a terminal hydrophobic residue is followed by a prolyl residue, the two may be released as an intact Xaa-Pro dipeptide.</text>
        <dbReference type="EC" id="3.4.11.2"/>
    </reaction>
</comment>
<dbReference type="Gene3D" id="1.10.390.10">
    <property type="entry name" value="Neutral Protease Domain 2"/>
    <property type="match status" value="1"/>
</dbReference>
<evidence type="ECO:0000259" key="15">
    <source>
        <dbReference type="Pfam" id="PF17900"/>
    </source>
</evidence>
<feature type="domain" description="Peptidase M1 membrane alanine aminopeptidase" evidence="14">
    <location>
        <begin position="315"/>
        <end position="456"/>
    </location>
</feature>
<dbReference type="EC" id="3.4.11.2" evidence="4"/>
<feature type="signal peptide" evidence="13">
    <location>
        <begin position="1"/>
        <end position="24"/>
    </location>
</feature>
<evidence type="ECO:0000256" key="4">
    <source>
        <dbReference type="ARBA" id="ARBA00012564"/>
    </source>
</evidence>
<dbReference type="InterPro" id="IPR045357">
    <property type="entry name" value="Aminopeptidase_N-like_N"/>
</dbReference>
<evidence type="ECO:0000313" key="17">
    <source>
        <dbReference type="Proteomes" id="UP000681340"/>
    </source>
</evidence>
<dbReference type="GO" id="GO:0016285">
    <property type="term" value="F:alanyl aminopeptidase activity"/>
    <property type="evidence" value="ECO:0007669"/>
    <property type="project" value="UniProtKB-EC"/>
</dbReference>
<keyword evidence="9" id="KW-0862">Zinc</keyword>
<keyword evidence="10" id="KW-0482">Metalloprotease</keyword>
<comment type="caution">
    <text evidence="16">The sequence shown here is derived from an EMBL/GenBank/DDBJ whole genome shotgun (WGS) entry which is preliminary data.</text>
</comment>
<evidence type="ECO:0000256" key="3">
    <source>
        <dbReference type="ARBA" id="ARBA00010136"/>
    </source>
</evidence>
<dbReference type="Gene3D" id="2.60.40.1730">
    <property type="entry name" value="tricorn interacting facor f3 domain"/>
    <property type="match status" value="1"/>
</dbReference>
<keyword evidence="17" id="KW-1185">Reference proteome</keyword>
<evidence type="ECO:0000256" key="9">
    <source>
        <dbReference type="ARBA" id="ARBA00022833"/>
    </source>
</evidence>
<evidence type="ECO:0000256" key="13">
    <source>
        <dbReference type="SAM" id="SignalP"/>
    </source>
</evidence>
<protein>
    <recommendedName>
        <fullName evidence="5">Aminopeptidase N</fullName>
        <ecNumber evidence="4">3.4.11.2</ecNumber>
    </recommendedName>
    <alternativeName>
        <fullName evidence="11">Alanine aminopeptidase</fullName>
    </alternativeName>
    <alternativeName>
        <fullName evidence="12">Lysyl aminopeptidase</fullName>
    </alternativeName>
</protein>